<evidence type="ECO:0000313" key="5">
    <source>
        <dbReference type="Proteomes" id="UP000245590"/>
    </source>
</evidence>
<evidence type="ECO:0000313" key="4">
    <source>
        <dbReference type="EMBL" id="PWH07220.1"/>
    </source>
</evidence>
<dbReference type="OrthoDB" id="4794447at2"/>
<keyword evidence="2" id="KW-0732">Signal</keyword>
<sequence length="208" mass="22538">MTTTRRLLPSLAALTLTAGLLAGCGGKEDPETTNAGGSESTTSAEASDGGGASKSPERPDVPKPDPKDYPGMNEHTEKGAEQAFKYYWDLVMWGHQTGDAADLKGRQTENCELCTSLVGDIEKIRRDQTPWSKTTFTDKQIETATPEGQEYAFVYSFVVGEHEKPVKRNSEKVRRSDPTVYAAAGGVVWGNEGWKVDDAGAHNEPVDQ</sequence>
<organism evidence="4 5">
    <name type="scientific">Brachybacterium endophyticum</name>
    <dbReference type="NCBI Taxonomy" id="2182385"/>
    <lineage>
        <taxon>Bacteria</taxon>
        <taxon>Bacillati</taxon>
        <taxon>Actinomycetota</taxon>
        <taxon>Actinomycetes</taxon>
        <taxon>Micrococcales</taxon>
        <taxon>Dermabacteraceae</taxon>
        <taxon>Brachybacterium</taxon>
    </lineage>
</organism>
<protein>
    <recommendedName>
        <fullName evidence="3">DUF6318 domain-containing protein</fullName>
    </recommendedName>
</protein>
<keyword evidence="5" id="KW-1185">Reference proteome</keyword>
<evidence type="ECO:0000259" key="3">
    <source>
        <dbReference type="Pfam" id="PF19843"/>
    </source>
</evidence>
<feature type="compositionally biased region" description="Polar residues" evidence="1">
    <location>
        <begin position="32"/>
        <end position="45"/>
    </location>
</feature>
<feature type="domain" description="DUF6318" evidence="3">
    <location>
        <begin position="60"/>
        <end position="197"/>
    </location>
</feature>
<dbReference type="RefSeq" id="WP_109274104.1">
    <property type="nucleotide sequence ID" value="NZ_QFKX01000001.1"/>
</dbReference>
<dbReference type="EMBL" id="QFKX01000001">
    <property type="protein sequence ID" value="PWH07220.1"/>
    <property type="molecule type" value="Genomic_DNA"/>
</dbReference>
<dbReference type="Pfam" id="PF19843">
    <property type="entry name" value="DUF6318"/>
    <property type="match status" value="1"/>
</dbReference>
<comment type="caution">
    <text evidence="4">The sequence shown here is derived from an EMBL/GenBank/DDBJ whole genome shotgun (WGS) entry which is preliminary data.</text>
</comment>
<accession>A0A2U2RMX4</accession>
<dbReference type="PROSITE" id="PS51257">
    <property type="entry name" value="PROKAR_LIPOPROTEIN"/>
    <property type="match status" value="1"/>
</dbReference>
<feature type="signal peptide" evidence="2">
    <location>
        <begin position="1"/>
        <end position="22"/>
    </location>
</feature>
<name>A0A2U2RMX4_9MICO</name>
<feature type="compositionally biased region" description="Basic and acidic residues" evidence="1">
    <location>
        <begin position="55"/>
        <end position="75"/>
    </location>
</feature>
<gene>
    <name evidence="4" type="ORF">DEO23_00730</name>
</gene>
<evidence type="ECO:0000256" key="1">
    <source>
        <dbReference type="SAM" id="MobiDB-lite"/>
    </source>
</evidence>
<dbReference type="InterPro" id="IPR046281">
    <property type="entry name" value="DUF6318"/>
</dbReference>
<feature type="chain" id="PRO_5015656140" description="DUF6318 domain-containing protein" evidence="2">
    <location>
        <begin position="23"/>
        <end position="208"/>
    </location>
</feature>
<proteinExistence type="predicted"/>
<dbReference type="Proteomes" id="UP000245590">
    <property type="component" value="Unassembled WGS sequence"/>
</dbReference>
<evidence type="ECO:0000256" key="2">
    <source>
        <dbReference type="SAM" id="SignalP"/>
    </source>
</evidence>
<dbReference type="AlphaFoldDB" id="A0A2U2RMX4"/>
<feature type="region of interest" description="Disordered" evidence="1">
    <location>
        <begin position="22"/>
        <end position="75"/>
    </location>
</feature>
<reference evidence="4 5" key="1">
    <citation type="submission" date="2018-05" db="EMBL/GenBank/DDBJ databases">
        <title>Brachybacterium sp. M1HQ-2T, whole genome shotgun sequence.</title>
        <authorList>
            <person name="Tuo L."/>
        </authorList>
    </citation>
    <scope>NUCLEOTIDE SEQUENCE [LARGE SCALE GENOMIC DNA]</scope>
    <source>
        <strain evidence="4 5">M1HQ-2</strain>
    </source>
</reference>